<dbReference type="InterPro" id="IPR002347">
    <property type="entry name" value="SDR_fam"/>
</dbReference>
<dbReference type="Proteomes" id="UP001596016">
    <property type="component" value="Unassembled WGS sequence"/>
</dbReference>
<dbReference type="Gene3D" id="3.40.50.720">
    <property type="entry name" value="NAD(P)-binding Rossmann-like Domain"/>
    <property type="match status" value="1"/>
</dbReference>
<evidence type="ECO:0000313" key="5">
    <source>
        <dbReference type="Proteomes" id="UP001596016"/>
    </source>
</evidence>
<evidence type="ECO:0000256" key="1">
    <source>
        <dbReference type="ARBA" id="ARBA00006484"/>
    </source>
</evidence>
<comment type="similarity">
    <text evidence="1 3">Belongs to the short-chain dehydrogenases/reductases (SDR) family.</text>
</comment>
<keyword evidence="2" id="KW-0560">Oxidoreductase</keyword>
<evidence type="ECO:0000313" key="4">
    <source>
        <dbReference type="EMBL" id="MFC5384383.1"/>
    </source>
</evidence>
<dbReference type="Pfam" id="PF00106">
    <property type="entry name" value="adh_short"/>
    <property type="match status" value="1"/>
</dbReference>
<dbReference type="PANTHER" id="PTHR43639">
    <property type="entry name" value="OXIDOREDUCTASE, SHORT-CHAIN DEHYDROGENASE/REDUCTASE FAMILY (AFU_ORTHOLOGUE AFUA_5G02870)"/>
    <property type="match status" value="1"/>
</dbReference>
<dbReference type="PRINTS" id="PR00081">
    <property type="entry name" value="GDHRDH"/>
</dbReference>
<comment type="caution">
    <text evidence="4">The sequence shown here is derived from an EMBL/GenBank/DDBJ whole genome shotgun (WGS) entry which is preliminary data.</text>
</comment>
<dbReference type="RefSeq" id="WP_378227245.1">
    <property type="nucleotide sequence ID" value="NZ_JBHSLL010000001.1"/>
</dbReference>
<sequence>MNESGAVALVTGGAKRIGRAIVEDLCAHGFAVAVHSNSSLAQADELVANIVGQGRRASAFKADLTDTDQTKKLLEDVTTAMGPVQLLINNASLFKNDSLPDCDGPDCDGPDCDGPDCDGPDIDRSDFGGDDFFKKLDLGGQDWDDHFSVHVKAPVLLAQGMARNLPANAEGLVVNMIDQRVWRLTPRYFSYTLSKSALWTATRTMAQALAPKIRVNAIGPGPTLRNMRQDEDDFRQQVDALLLQRGPDLSEFGATIRYLWQARSVTGQMIALDGGQHLAWKTPDIAGVLE</sequence>
<dbReference type="SUPFAM" id="SSF51735">
    <property type="entry name" value="NAD(P)-binding Rossmann-fold domains"/>
    <property type="match status" value="1"/>
</dbReference>
<evidence type="ECO:0000256" key="3">
    <source>
        <dbReference type="RuleBase" id="RU000363"/>
    </source>
</evidence>
<reference evidence="5" key="1">
    <citation type="journal article" date="2019" name="Int. J. Syst. Evol. Microbiol.">
        <title>The Global Catalogue of Microorganisms (GCM) 10K type strain sequencing project: providing services to taxonomists for standard genome sequencing and annotation.</title>
        <authorList>
            <consortium name="The Broad Institute Genomics Platform"/>
            <consortium name="The Broad Institute Genome Sequencing Center for Infectious Disease"/>
            <person name="Wu L."/>
            <person name="Ma J."/>
        </authorList>
    </citation>
    <scope>NUCLEOTIDE SEQUENCE [LARGE SCALE GENOMIC DNA]</scope>
    <source>
        <strain evidence="5">CGMCC 4.1415</strain>
    </source>
</reference>
<name>A0ABW0GVE1_9HYPH</name>
<protein>
    <submittedName>
        <fullName evidence="4">SDR family oxidoreductase</fullName>
    </submittedName>
</protein>
<gene>
    <name evidence="4" type="ORF">ACFPLB_00160</name>
</gene>
<dbReference type="PANTHER" id="PTHR43639:SF1">
    <property type="entry name" value="SHORT-CHAIN DEHYDROGENASE_REDUCTASE FAMILY PROTEIN"/>
    <property type="match status" value="1"/>
</dbReference>
<dbReference type="Pfam" id="PF13561">
    <property type="entry name" value="adh_short_C2"/>
    <property type="match status" value="1"/>
</dbReference>
<accession>A0ABW0GVE1</accession>
<dbReference type="EMBL" id="JBHSLL010000001">
    <property type="protein sequence ID" value="MFC5384383.1"/>
    <property type="molecule type" value="Genomic_DNA"/>
</dbReference>
<evidence type="ECO:0000256" key="2">
    <source>
        <dbReference type="ARBA" id="ARBA00023002"/>
    </source>
</evidence>
<organism evidence="4 5">
    <name type="scientific">Aquamicrobium segne</name>
    <dbReference type="NCBI Taxonomy" id="469547"/>
    <lineage>
        <taxon>Bacteria</taxon>
        <taxon>Pseudomonadati</taxon>
        <taxon>Pseudomonadota</taxon>
        <taxon>Alphaproteobacteria</taxon>
        <taxon>Hyphomicrobiales</taxon>
        <taxon>Phyllobacteriaceae</taxon>
        <taxon>Aquamicrobium</taxon>
    </lineage>
</organism>
<dbReference type="InterPro" id="IPR036291">
    <property type="entry name" value="NAD(P)-bd_dom_sf"/>
</dbReference>
<keyword evidence="5" id="KW-1185">Reference proteome</keyword>
<proteinExistence type="inferred from homology"/>
<dbReference type="PRINTS" id="PR00080">
    <property type="entry name" value="SDRFAMILY"/>
</dbReference>